<evidence type="ECO:0000313" key="1">
    <source>
        <dbReference type="EMBL" id="KYP50867.1"/>
    </source>
</evidence>
<reference evidence="1" key="1">
    <citation type="journal article" date="2012" name="Nat. Biotechnol.">
        <title>Draft genome sequence of pigeonpea (Cajanus cajan), an orphan legume crop of resource-poor farmers.</title>
        <authorList>
            <person name="Varshney R.K."/>
            <person name="Chen W."/>
            <person name="Li Y."/>
            <person name="Bharti A.K."/>
            <person name="Saxena R.K."/>
            <person name="Schlueter J.A."/>
            <person name="Donoghue M.T."/>
            <person name="Azam S."/>
            <person name="Fan G."/>
            <person name="Whaley A.M."/>
            <person name="Farmer A.D."/>
            <person name="Sheridan J."/>
            <person name="Iwata A."/>
            <person name="Tuteja R."/>
            <person name="Penmetsa R.V."/>
            <person name="Wu W."/>
            <person name="Upadhyaya H.D."/>
            <person name="Yang S.P."/>
            <person name="Shah T."/>
            <person name="Saxena K.B."/>
            <person name="Michael T."/>
            <person name="McCombie W.R."/>
            <person name="Yang B."/>
            <person name="Zhang G."/>
            <person name="Yang H."/>
            <person name="Wang J."/>
            <person name="Spillane C."/>
            <person name="Cook D.R."/>
            <person name="May G.D."/>
            <person name="Xu X."/>
            <person name="Jackson S.A."/>
        </authorList>
    </citation>
    <scope>NUCLEOTIDE SEQUENCE [LARGE SCALE GENOMIC DNA]</scope>
</reference>
<keyword evidence="2" id="KW-1185">Reference proteome</keyword>
<dbReference type="Proteomes" id="UP000075243">
    <property type="component" value="Unassembled WGS sequence"/>
</dbReference>
<dbReference type="EMBL" id="KQ483447">
    <property type="protein sequence ID" value="KYP50867.1"/>
    <property type="molecule type" value="Genomic_DNA"/>
</dbReference>
<sequence>MATNDYDLLAERESRKKRGILELGSQYALLAQNKLLCQQNEALTKQLARIPTQLESTQHQVLSCDLCGMNHPHGQCIDIFPSPGEEVNYVGNQARQGGNYGGNYGKN</sequence>
<proteinExistence type="predicted"/>
<accession>A0A151S7X5</accession>
<dbReference type="AlphaFoldDB" id="A0A151S7X5"/>
<protein>
    <submittedName>
        <fullName evidence="1">Uncharacterized protein</fullName>
    </submittedName>
</protein>
<name>A0A151S7X5_CAJCA</name>
<organism evidence="1 2">
    <name type="scientific">Cajanus cajan</name>
    <name type="common">Pigeon pea</name>
    <name type="synonym">Cajanus indicus</name>
    <dbReference type="NCBI Taxonomy" id="3821"/>
    <lineage>
        <taxon>Eukaryota</taxon>
        <taxon>Viridiplantae</taxon>
        <taxon>Streptophyta</taxon>
        <taxon>Embryophyta</taxon>
        <taxon>Tracheophyta</taxon>
        <taxon>Spermatophyta</taxon>
        <taxon>Magnoliopsida</taxon>
        <taxon>eudicotyledons</taxon>
        <taxon>Gunneridae</taxon>
        <taxon>Pentapetalae</taxon>
        <taxon>rosids</taxon>
        <taxon>fabids</taxon>
        <taxon>Fabales</taxon>
        <taxon>Fabaceae</taxon>
        <taxon>Papilionoideae</taxon>
        <taxon>50 kb inversion clade</taxon>
        <taxon>NPAAA clade</taxon>
        <taxon>indigoferoid/millettioid clade</taxon>
        <taxon>Phaseoleae</taxon>
        <taxon>Cajanus</taxon>
    </lineage>
</organism>
<gene>
    <name evidence="1" type="ORF">KK1_027332</name>
</gene>
<dbReference type="Gramene" id="C.cajan_28576.t">
    <property type="protein sequence ID" value="C.cajan_28576.t.cds1"/>
    <property type="gene ID" value="C.cajan_28576"/>
</dbReference>
<evidence type="ECO:0000313" key="2">
    <source>
        <dbReference type="Proteomes" id="UP000075243"/>
    </source>
</evidence>